<dbReference type="InterPro" id="IPR050744">
    <property type="entry name" value="AI-2_Isomerase_LsrG"/>
</dbReference>
<dbReference type="EC" id="1.-.-.-" evidence="2"/>
<accession>A0ABU6K3H7</accession>
<dbReference type="InterPro" id="IPR011008">
    <property type="entry name" value="Dimeric_a/b-barrel"/>
</dbReference>
<dbReference type="PROSITE" id="PS51725">
    <property type="entry name" value="ABM"/>
    <property type="match status" value="1"/>
</dbReference>
<proteinExistence type="predicted"/>
<evidence type="ECO:0000313" key="3">
    <source>
        <dbReference type="Proteomes" id="UP001331561"/>
    </source>
</evidence>
<dbReference type="Gene3D" id="3.30.70.100">
    <property type="match status" value="1"/>
</dbReference>
<name>A0ABU6K3H7_9RHOO</name>
<dbReference type="Pfam" id="PF03992">
    <property type="entry name" value="ABM"/>
    <property type="match status" value="1"/>
</dbReference>
<evidence type="ECO:0000313" key="2">
    <source>
        <dbReference type="EMBL" id="MEC5385790.1"/>
    </source>
</evidence>
<organism evidence="2 3">
    <name type="scientific">Uliginosibacterium silvisoli</name>
    <dbReference type="NCBI Taxonomy" id="3114758"/>
    <lineage>
        <taxon>Bacteria</taxon>
        <taxon>Pseudomonadati</taxon>
        <taxon>Pseudomonadota</taxon>
        <taxon>Betaproteobacteria</taxon>
        <taxon>Rhodocyclales</taxon>
        <taxon>Zoogloeaceae</taxon>
        <taxon>Uliginosibacterium</taxon>
    </lineage>
</organism>
<keyword evidence="2" id="KW-0503">Monooxygenase</keyword>
<dbReference type="PANTHER" id="PTHR33336:SF15">
    <property type="entry name" value="ABM DOMAIN-CONTAINING PROTEIN"/>
    <property type="match status" value="1"/>
</dbReference>
<dbReference type="InterPro" id="IPR007138">
    <property type="entry name" value="ABM_dom"/>
</dbReference>
<evidence type="ECO:0000259" key="1">
    <source>
        <dbReference type="PROSITE" id="PS51725"/>
    </source>
</evidence>
<dbReference type="PANTHER" id="PTHR33336">
    <property type="entry name" value="QUINOL MONOOXYGENASE YGIN-RELATED"/>
    <property type="match status" value="1"/>
</dbReference>
<keyword evidence="3" id="KW-1185">Reference proteome</keyword>
<comment type="caution">
    <text evidence="2">The sequence shown here is derived from an EMBL/GenBank/DDBJ whole genome shotgun (WGS) entry which is preliminary data.</text>
</comment>
<gene>
    <name evidence="2" type="ORF">VVD49_08645</name>
</gene>
<dbReference type="SUPFAM" id="SSF54909">
    <property type="entry name" value="Dimeric alpha+beta barrel"/>
    <property type="match status" value="1"/>
</dbReference>
<protein>
    <submittedName>
        <fullName evidence="2">Quinol monooxygenase</fullName>
        <ecNumber evidence="2">1.-.-.-</ecNumber>
    </submittedName>
</protein>
<dbReference type="Proteomes" id="UP001331561">
    <property type="component" value="Unassembled WGS sequence"/>
</dbReference>
<feature type="domain" description="ABM" evidence="1">
    <location>
        <begin position="4"/>
        <end position="92"/>
    </location>
</feature>
<dbReference type="EMBL" id="JAYXHS010000001">
    <property type="protein sequence ID" value="MEC5385790.1"/>
    <property type="molecule type" value="Genomic_DNA"/>
</dbReference>
<sequence length="96" mass="10768">MSDLIIVAHVTAKPGHETALVAAQKQLVDIVRKQPGCILYDLHESEQQAGDVIFFERWADRTAWENHMNGAHMDAFRAQAGHLIGSFELSQMRQIA</sequence>
<keyword evidence="2" id="KW-0560">Oxidoreductase</keyword>
<dbReference type="RefSeq" id="WP_327598737.1">
    <property type="nucleotide sequence ID" value="NZ_JAYXHS010000001.1"/>
</dbReference>
<reference evidence="2 3" key="1">
    <citation type="submission" date="2024-01" db="EMBL/GenBank/DDBJ databases">
        <title>Uliginosibacterium soil sp. nov.</title>
        <authorList>
            <person name="Lv Y."/>
        </authorList>
    </citation>
    <scope>NUCLEOTIDE SEQUENCE [LARGE SCALE GENOMIC DNA]</scope>
    <source>
        <strain evidence="2 3">H3</strain>
    </source>
</reference>
<dbReference type="GO" id="GO:0004497">
    <property type="term" value="F:monooxygenase activity"/>
    <property type="evidence" value="ECO:0007669"/>
    <property type="project" value="UniProtKB-KW"/>
</dbReference>